<dbReference type="Proteomes" id="UP000253094">
    <property type="component" value="Unassembled WGS sequence"/>
</dbReference>
<organism evidence="1 2">
    <name type="scientific">Sphaerisporangium album</name>
    <dbReference type="NCBI Taxonomy" id="509200"/>
    <lineage>
        <taxon>Bacteria</taxon>
        <taxon>Bacillati</taxon>
        <taxon>Actinomycetota</taxon>
        <taxon>Actinomycetes</taxon>
        <taxon>Streptosporangiales</taxon>
        <taxon>Streptosporangiaceae</taxon>
        <taxon>Sphaerisporangium</taxon>
    </lineage>
</organism>
<dbReference type="Gene3D" id="3.40.50.410">
    <property type="entry name" value="von Willebrand factor, type A domain"/>
    <property type="match status" value="1"/>
</dbReference>
<name>A0A367FCX7_9ACTN</name>
<dbReference type="OrthoDB" id="9806395at2"/>
<gene>
    <name evidence="1" type="ORF">DQ384_24180</name>
</gene>
<evidence type="ECO:0000313" key="2">
    <source>
        <dbReference type="Proteomes" id="UP000253094"/>
    </source>
</evidence>
<dbReference type="SUPFAM" id="SSF53300">
    <property type="entry name" value="vWA-like"/>
    <property type="match status" value="1"/>
</dbReference>
<keyword evidence="2" id="KW-1185">Reference proteome</keyword>
<proteinExistence type="predicted"/>
<protein>
    <recommendedName>
        <fullName evidence="3">VWA domain-containing protein</fullName>
    </recommendedName>
</protein>
<dbReference type="RefSeq" id="WP_114031145.1">
    <property type="nucleotide sequence ID" value="NZ_QOIL01000014.1"/>
</dbReference>
<reference evidence="1 2" key="1">
    <citation type="submission" date="2018-06" db="EMBL/GenBank/DDBJ databases">
        <title>Sphaerisporangium craniellae sp. nov., isolated from a marine sponge in the South China Sea.</title>
        <authorList>
            <person name="Li L."/>
        </authorList>
    </citation>
    <scope>NUCLEOTIDE SEQUENCE [LARGE SCALE GENOMIC DNA]</scope>
    <source>
        <strain evidence="1 2">CCTCC AA 208026</strain>
    </source>
</reference>
<accession>A0A367FCX7</accession>
<dbReference type="EMBL" id="QOIL01000014">
    <property type="protein sequence ID" value="RCG28233.1"/>
    <property type="molecule type" value="Genomic_DNA"/>
</dbReference>
<evidence type="ECO:0008006" key="3">
    <source>
        <dbReference type="Google" id="ProtNLM"/>
    </source>
</evidence>
<dbReference type="InterPro" id="IPR036465">
    <property type="entry name" value="vWFA_dom_sf"/>
</dbReference>
<evidence type="ECO:0000313" key="1">
    <source>
        <dbReference type="EMBL" id="RCG28233.1"/>
    </source>
</evidence>
<dbReference type="AlphaFoldDB" id="A0A367FCX7"/>
<comment type="caution">
    <text evidence="1">The sequence shown here is derived from an EMBL/GenBank/DDBJ whole genome shotgun (WGS) entry which is preliminary data.</text>
</comment>
<sequence length="213" mass="23260">MHRVVPIYLAINTSPSMARRLVEVEQMLVALTDELLSSPVLGDQVRIGVVSFADTADLVLPLTDLTRLGRMPRIPSGRETRFGPLFELLAKVVGRDLTVHRAMDAEVMRPMVFLLCDGLPTDNGWERSFAKFYGVAHAGVILATIGLDEKETQWLGSALRATAAFSWADERTYSLAARVEEVLLDHASILVTSRVISTPRGSSSGSPSPEQDA</sequence>